<feature type="domain" description="Hydroxymethylglutaryl-coenzyme A synthase N-terminal" evidence="6">
    <location>
        <begin position="28"/>
        <end position="189"/>
    </location>
</feature>
<evidence type="ECO:0000256" key="2">
    <source>
        <dbReference type="ARBA" id="ARBA00022679"/>
    </source>
</evidence>
<dbReference type="InterPro" id="IPR011554">
    <property type="entry name" value="HMG_CoA_synthase_prok"/>
</dbReference>
<dbReference type="Gene3D" id="3.40.47.10">
    <property type="match status" value="2"/>
</dbReference>
<dbReference type="Proteomes" id="UP000462152">
    <property type="component" value="Unassembled WGS sequence"/>
</dbReference>
<evidence type="ECO:0000313" key="9">
    <source>
        <dbReference type="Proteomes" id="UP000462152"/>
    </source>
</evidence>
<comment type="similarity">
    <text evidence="1">Belongs to the thiolase-like superfamily. HMG-CoA synthase family.</text>
</comment>
<dbReference type="InterPro" id="IPR013528">
    <property type="entry name" value="HMG_CoA_synth_N"/>
</dbReference>
<gene>
    <name evidence="8" type="ORF">GMA10_09470</name>
</gene>
<keyword evidence="8" id="KW-0012">Acyltransferase</keyword>
<keyword evidence="2 8" id="KW-0808">Transferase</keyword>
<feature type="active site" description="Proton donor/acceptor" evidence="3">
    <location>
        <position position="258"/>
    </location>
</feature>
<dbReference type="NCBIfam" id="TIGR01835">
    <property type="entry name" value="HMG-CoA-S_prok"/>
    <property type="match status" value="1"/>
</dbReference>
<dbReference type="GO" id="GO:0006084">
    <property type="term" value="P:acetyl-CoA metabolic process"/>
    <property type="evidence" value="ECO:0007669"/>
    <property type="project" value="InterPro"/>
</dbReference>
<dbReference type="EC" id="2.3.3.10" evidence="8"/>
<dbReference type="EMBL" id="WOGT01000005">
    <property type="protein sequence ID" value="MUN55433.1"/>
    <property type="molecule type" value="Genomic_DNA"/>
</dbReference>
<dbReference type="Pfam" id="PF08540">
    <property type="entry name" value="HMG_CoA_synt_C"/>
    <property type="match status" value="2"/>
</dbReference>
<feature type="binding site" evidence="4">
    <location>
        <position position="267"/>
    </location>
    <ligand>
        <name>(3S)-3-hydroxy-3-methylglutaryl-CoA</name>
        <dbReference type="ChEBI" id="CHEBI:43074"/>
    </ligand>
</feature>
<feature type="region of interest" description="Disordered" evidence="5">
    <location>
        <begin position="1"/>
        <end position="24"/>
    </location>
</feature>
<name>A0A7K1LK65_9MICC</name>
<dbReference type="PANTHER" id="PTHR43323:SF2">
    <property type="entry name" value="HYDROXYMETHYLGLUTARYL-COA SYNTHASE"/>
    <property type="match status" value="1"/>
</dbReference>
<dbReference type="CDD" id="cd00827">
    <property type="entry name" value="init_cond_enzymes"/>
    <property type="match status" value="1"/>
</dbReference>
<comment type="caution">
    <text evidence="8">The sequence shown here is derived from an EMBL/GenBank/DDBJ whole genome shotgun (WGS) entry which is preliminary data.</text>
</comment>
<feature type="binding site" evidence="4">
    <location>
        <position position="168"/>
    </location>
    <ligand>
        <name>(3S)-3-hydroxy-3-methylglutaryl-CoA</name>
        <dbReference type="ChEBI" id="CHEBI:43074"/>
    </ligand>
</feature>
<feature type="binding site" evidence="4">
    <location>
        <position position="54"/>
    </location>
    <ligand>
        <name>(3S)-3-hydroxy-3-methylglutaryl-CoA</name>
        <dbReference type="ChEBI" id="CHEBI:43074"/>
    </ligand>
</feature>
<feature type="domain" description="Hydroxymethylglutaryl-coenzyme A synthase C-terminal" evidence="7">
    <location>
        <begin position="290"/>
        <end position="349"/>
    </location>
</feature>
<feature type="binding site" evidence="4">
    <location>
        <position position="301"/>
    </location>
    <ligand>
        <name>(3S)-3-hydroxy-3-methylglutaryl-CoA</name>
        <dbReference type="ChEBI" id="CHEBI:43074"/>
    </ligand>
</feature>
<feature type="active site" description="Proton donor/acceptor" evidence="3">
    <location>
        <position position="104"/>
    </location>
</feature>
<proteinExistence type="inferred from homology"/>
<feature type="domain" description="Hydroxymethylglutaryl-coenzyme A synthase C-terminal" evidence="7">
    <location>
        <begin position="200"/>
        <end position="272"/>
    </location>
</feature>
<protein>
    <submittedName>
        <fullName evidence="8">Hydroxymethylglutaryl-CoA synthase</fullName>
        <ecNumber evidence="8">2.3.3.10</ecNumber>
    </submittedName>
</protein>
<sequence length="412" mass="44727">MSTDNTQTFPEGAGNGDARTAASGPAASGIQDIAFATGHYSFDLAHLAEKQGIDVNKYYIGIGQEKMSLPAEDEDIVTMGAAAAQRIIDRNGTDGIRTLLFATESGIDQSKSAGVYVHGLLDLPREVRTIETKMACYGGIGALQMALGIVARNPEEKVLVIAADVARYDLETSGEPTQGAAAVAFLVQADPDILAIEPAQGVYTLDVQDFWRPNYRNTALVDGKFSVGAYLDALVGAWHDYRAHGGVDFDDIDWFCYHQPFTKMAVKAHVRLTEEAGTPLEKADAAAALAPTFGYNQQLGNSYTASIFLGFLALLDSDQEIPGERVGFFSYGSGAVSEFFVGVIQPGYRDHLRVQEHLGILDAREPIGYDQYRALHPGTFVEAQENFTTERRTRSPFRFEGVEEGSRLYGRA</sequence>
<keyword evidence="9" id="KW-1185">Reference proteome</keyword>
<dbReference type="OrthoDB" id="9769523at2"/>
<dbReference type="AlphaFoldDB" id="A0A7K1LK65"/>
<dbReference type="Pfam" id="PF01154">
    <property type="entry name" value="HMG_CoA_synt_N"/>
    <property type="match status" value="1"/>
</dbReference>
<dbReference type="RefSeq" id="WP_129316391.1">
    <property type="nucleotide sequence ID" value="NZ_NOIQ01000027.1"/>
</dbReference>
<evidence type="ECO:0000256" key="3">
    <source>
        <dbReference type="PIRSR" id="PIRSR611554-1"/>
    </source>
</evidence>
<accession>A0A7K1LK65</accession>
<dbReference type="InterPro" id="IPR013746">
    <property type="entry name" value="HMG_CoA_synt_C_dom"/>
</dbReference>
<feature type="active site" description="Acyl-thioester intermediate" evidence="3">
    <location>
        <position position="136"/>
    </location>
</feature>
<evidence type="ECO:0000256" key="1">
    <source>
        <dbReference type="ARBA" id="ARBA00007061"/>
    </source>
</evidence>
<evidence type="ECO:0000259" key="6">
    <source>
        <dbReference type="Pfam" id="PF01154"/>
    </source>
</evidence>
<reference evidence="8 9" key="1">
    <citation type="submission" date="2019-12" db="EMBL/GenBank/DDBJ databases">
        <authorList>
            <person name="Li J."/>
            <person name="Shi Y."/>
            <person name="Xu G."/>
            <person name="Xiao D."/>
            <person name="Ran X."/>
        </authorList>
    </citation>
    <scope>NUCLEOTIDE SEQUENCE [LARGE SCALE GENOMIC DNA]</scope>
    <source>
        <strain evidence="8 9">JCM 15915</strain>
    </source>
</reference>
<evidence type="ECO:0000259" key="7">
    <source>
        <dbReference type="Pfam" id="PF08540"/>
    </source>
</evidence>
<evidence type="ECO:0000256" key="5">
    <source>
        <dbReference type="SAM" id="MobiDB-lite"/>
    </source>
</evidence>
<evidence type="ECO:0000313" key="8">
    <source>
        <dbReference type="EMBL" id="MUN55433.1"/>
    </source>
</evidence>
<dbReference type="GO" id="GO:0004421">
    <property type="term" value="F:hydroxymethylglutaryl-CoA synthase activity"/>
    <property type="evidence" value="ECO:0007669"/>
    <property type="project" value="UniProtKB-EC"/>
</dbReference>
<dbReference type="PANTHER" id="PTHR43323">
    <property type="entry name" value="3-HYDROXY-3-METHYLGLUTARYL COENZYME A SYNTHASE"/>
    <property type="match status" value="1"/>
</dbReference>
<dbReference type="InterPro" id="IPR016039">
    <property type="entry name" value="Thiolase-like"/>
</dbReference>
<evidence type="ECO:0000256" key="4">
    <source>
        <dbReference type="PIRSR" id="PIRSR611554-2"/>
    </source>
</evidence>
<organism evidence="8 9">
    <name type="scientific">Rothia koreensis</name>
    <dbReference type="NCBI Taxonomy" id="592378"/>
    <lineage>
        <taxon>Bacteria</taxon>
        <taxon>Bacillati</taxon>
        <taxon>Actinomycetota</taxon>
        <taxon>Actinomycetes</taxon>
        <taxon>Micrococcales</taxon>
        <taxon>Micrococcaceae</taxon>
        <taxon>Rothia</taxon>
    </lineage>
</organism>
<dbReference type="SUPFAM" id="SSF53901">
    <property type="entry name" value="Thiolase-like"/>
    <property type="match status" value="2"/>
</dbReference>